<dbReference type="InterPro" id="IPR029063">
    <property type="entry name" value="SAM-dependent_MTases_sf"/>
</dbReference>
<sequence length="183" mass="21924">METIEYRKKIDEAYNTDQSVLFRWKQTENFLEPKELLNAGLDIGERTALTKRLEDLYNINFDSTNIDLDIEPLNGEYDIITSFEVLEHLFNPLFNLIEIKRVLKPNGVLYISTPLYKPRIIKSPYHFHEFSEDELMNLIKRADFLVKRKKIIKVRPFWHYFLGIRPMLRAKYERVILLELSVE</sequence>
<proteinExistence type="predicted"/>
<dbReference type="Pfam" id="PF13489">
    <property type="entry name" value="Methyltransf_23"/>
    <property type="match status" value="1"/>
</dbReference>
<reference evidence="1" key="1">
    <citation type="submission" date="2018-05" db="EMBL/GenBank/DDBJ databases">
        <authorList>
            <person name="Lanie J.A."/>
            <person name="Ng W.-L."/>
            <person name="Kazmierczak K.M."/>
            <person name="Andrzejewski T.M."/>
            <person name="Davidsen T.M."/>
            <person name="Wayne K.J."/>
            <person name="Tettelin H."/>
            <person name="Glass J.I."/>
            <person name="Rusch D."/>
            <person name="Podicherti R."/>
            <person name="Tsui H.-C.T."/>
            <person name="Winkler M.E."/>
        </authorList>
    </citation>
    <scope>NUCLEOTIDE SEQUENCE</scope>
</reference>
<name>A0A381XGM3_9ZZZZ</name>
<protein>
    <recommendedName>
        <fullName evidence="2">Methyltransferase type 11 domain-containing protein</fullName>
    </recommendedName>
</protein>
<gene>
    <name evidence="1" type="ORF">METZ01_LOCUS116778</name>
</gene>
<evidence type="ECO:0000313" key="1">
    <source>
        <dbReference type="EMBL" id="SVA63924.1"/>
    </source>
</evidence>
<dbReference type="AlphaFoldDB" id="A0A381XGM3"/>
<dbReference type="Gene3D" id="3.40.50.150">
    <property type="entry name" value="Vaccinia Virus protein VP39"/>
    <property type="match status" value="1"/>
</dbReference>
<dbReference type="SUPFAM" id="SSF53335">
    <property type="entry name" value="S-adenosyl-L-methionine-dependent methyltransferases"/>
    <property type="match status" value="1"/>
</dbReference>
<dbReference type="EMBL" id="UINC01015123">
    <property type="protein sequence ID" value="SVA63924.1"/>
    <property type="molecule type" value="Genomic_DNA"/>
</dbReference>
<organism evidence="1">
    <name type="scientific">marine metagenome</name>
    <dbReference type="NCBI Taxonomy" id="408172"/>
    <lineage>
        <taxon>unclassified sequences</taxon>
        <taxon>metagenomes</taxon>
        <taxon>ecological metagenomes</taxon>
    </lineage>
</organism>
<evidence type="ECO:0008006" key="2">
    <source>
        <dbReference type="Google" id="ProtNLM"/>
    </source>
</evidence>
<accession>A0A381XGM3</accession>